<dbReference type="AlphaFoldDB" id="A0A0E4BN91"/>
<dbReference type="Pfam" id="PF00583">
    <property type="entry name" value="Acetyltransf_1"/>
    <property type="match status" value="1"/>
</dbReference>
<dbReference type="GO" id="GO:0008080">
    <property type="term" value="F:N-acetyltransferase activity"/>
    <property type="evidence" value="ECO:0007669"/>
    <property type="project" value="InterPro"/>
</dbReference>
<keyword evidence="2" id="KW-0012">Acyltransferase</keyword>
<dbReference type="GO" id="GO:0005737">
    <property type="term" value="C:cytoplasm"/>
    <property type="evidence" value="ECO:0007669"/>
    <property type="project" value="TreeGrafter"/>
</dbReference>
<evidence type="ECO:0000313" key="4">
    <source>
        <dbReference type="EMBL" id="BAR56489.1"/>
    </source>
</evidence>
<keyword evidence="1 4" id="KW-0808">Transferase</keyword>
<dbReference type="RefSeq" id="WP_028172735.1">
    <property type="nucleotide sequence ID" value="NZ_AXAX01000004.1"/>
</dbReference>
<dbReference type="PANTHER" id="PTHR43626:SF4">
    <property type="entry name" value="GCN5-RELATED N-ACETYLTRANSFERASE 2, CHLOROPLASTIC"/>
    <property type="match status" value="1"/>
</dbReference>
<dbReference type="SUPFAM" id="SSF55729">
    <property type="entry name" value="Acyl-CoA N-acyltransferases (Nat)"/>
    <property type="match status" value="1"/>
</dbReference>
<dbReference type="EMBL" id="AP014685">
    <property type="protein sequence ID" value="BAR56489.1"/>
    <property type="molecule type" value="Genomic_DNA"/>
</dbReference>
<evidence type="ECO:0000256" key="1">
    <source>
        <dbReference type="ARBA" id="ARBA00022679"/>
    </source>
</evidence>
<sequence length="143" mass="15811">MPVVWNEDPAAIDWNELSALYRTAPLGNKTPADLALVFGNSMFCAFAYDQGRLVGAGRALADGRDCAYLCDVAVRPDCQGQGLGREIIERLLARCRGHRKIILYAVPGKEGFYERLGFRRMTTAMAIFDDQASAYQRGYLTAP</sequence>
<dbReference type="InterPro" id="IPR045039">
    <property type="entry name" value="NSI-like"/>
</dbReference>
<organism evidence="4 5">
    <name type="scientific">Bradyrhizobium diazoefficiens</name>
    <dbReference type="NCBI Taxonomy" id="1355477"/>
    <lineage>
        <taxon>Bacteria</taxon>
        <taxon>Pseudomonadati</taxon>
        <taxon>Pseudomonadota</taxon>
        <taxon>Alphaproteobacteria</taxon>
        <taxon>Hyphomicrobiales</taxon>
        <taxon>Nitrobacteraceae</taxon>
        <taxon>Bradyrhizobium</taxon>
    </lineage>
</organism>
<dbReference type="InterPro" id="IPR000182">
    <property type="entry name" value="GNAT_dom"/>
</dbReference>
<dbReference type="Proteomes" id="UP000063308">
    <property type="component" value="Chromosome"/>
</dbReference>
<name>A0A0E4BN91_9BRAD</name>
<protein>
    <submittedName>
        <fullName evidence="4">GNAT family acetyltransferase</fullName>
    </submittedName>
</protein>
<evidence type="ECO:0000259" key="3">
    <source>
        <dbReference type="PROSITE" id="PS51186"/>
    </source>
</evidence>
<dbReference type="PROSITE" id="PS51186">
    <property type="entry name" value="GNAT"/>
    <property type="match status" value="1"/>
</dbReference>
<dbReference type="InterPro" id="IPR016181">
    <property type="entry name" value="Acyl_CoA_acyltransferase"/>
</dbReference>
<evidence type="ECO:0000313" key="5">
    <source>
        <dbReference type="Proteomes" id="UP000063308"/>
    </source>
</evidence>
<dbReference type="PANTHER" id="PTHR43626">
    <property type="entry name" value="ACYL-COA N-ACYLTRANSFERASE"/>
    <property type="match status" value="1"/>
</dbReference>
<proteinExistence type="predicted"/>
<accession>A0A0E4BN91</accession>
<reference evidence="4 5" key="1">
    <citation type="submission" date="2014-11" db="EMBL/GenBank/DDBJ databases">
        <title>Symbiosis island explosion on the genome of extra-slow-growing strains of soybean bradyrhizobia with massive insertion sequences.</title>
        <authorList>
            <person name="Iida T."/>
            <person name="Minamisawa K."/>
        </authorList>
    </citation>
    <scope>NUCLEOTIDE SEQUENCE [LARGE SCALE GENOMIC DNA]</scope>
    <source>
        <strain evidence="4 5">NK6</strain>
    </source>
</reference>
<dbReference type="CDD" id="cd04301">
    <property type="entry name" value="NAT_SF"/>
    <property type="match status" value="1"/>
</dbReference>
<feature type="domain" description="N-acetyltransferase" evidence="3">
    <location>
        <begin position="2"/>
        <end position="142"/>
    </location>
</feature>
<dbReference type="Gene3D" id="3.40.630.30">
    <property type="match status" value="1"/>
</dbReference>
<evidence type="ECO:0000256" key="2">
    <source>
        <dbReference type="ARBA" id="ARBA00023315"/>
    </source>
</evidence>
<gene>
    <name evidence="4" type="ORF">NK6_3312</name>
</gene>